<proteinExistence type="predicted"/>
<evidence type="ECO:0000313" key="1">
    <source>
        <dbReference type="EMBL" id="MWT83727.1"/>
    </source>
</evidence>
<sequence>MSNDNVSKFPTTKGKKLIDEIMAQIDQEPDIAAPSNINNLSISGTGNIIGNNNILHIQHPVPPKKKVIVKTGDGVINATQKAHLQELVRTLVEIHTQVKKSKLSWGGAWKKILTPLKISSYHEIPSDLYEKAVRILQKEIAIIKNMNSAPKKVSNWRSLQIKAIQARCNERGLQTWRKDYMQTHFGKDSMTKLTDKELQALYRAVMGKR</sequence>
<dbReference type="Proteomes" id="UP000480485">
    <property type="component" value="Unassembled WGS sequence"/>
</dbReference>
<dbReference type="AlphaFoldDB" id="A0A2Y8JWS2"/>
<evidence type="ECO:0000313" key="4">
    <source>
        <dbReference type="Proteomes" id="UP000480485"/>
    </source>
</evidence>
<reference evidence="2 3" key="1">
    <citation type="submission" date="2018-06" db="EMBL/GenBank/DDBJ databases">
        <authorList>
            <consortium name="Pathogen Informatics"/>
            <person name="Doyle S."/>
        </authorList>
    </citation>
    <scope>NUCLEOTIDE SEQUENCE [LARGE SCALE GENOMIC DNA]</scope>
    <source>
        <strain evidence="2 3">VREC0535</strain>
    </source>
</reference>
<evidence type="ECO:0000313" key="3">
    <source>
        <dbReference type="Proteomes" id="UP000250671"/>
    </source>
</evidence>
<dbReference type="Proteomes" id="UP000250671">
    <property type="component" value="Unassembled WGS sequence"/>
</dbReference>
<name>A0A2Y8JWS2_ECOLX</name>
<gene>
    <name evidence="1" type="ORF">GP954_00740</name>
    <name evidence="2" type="ORF">SAMEA3752557_02628</name>
</gene>
<protein>
    <submittedName>
        <fullName evidence="2">Uncharacterized protein</fullName>
    </submittedName>
</protein>
<dbReference type="EMBL" id="UCZA01000014">
    <property type="protein sequence ID" value="SQP82381.1"/>
    <property type="molecule type" value="Genomic_DNA"/>
</dbReference>
<dbReference type="RefSeq" id="WP_105456243.1">
    <property type="nucleotide sequence ID" value="NZ_CAKODG010000029.1"/>
</dbReference>
<evidence type="ECO:0000313" key="2">
    <source>
        <dbReference type="EMBL" id="SQP82381.1"/>
    </source>
</evidence>
<reference evidence="1 4" key="2">
    <citation type="submission" date="2019-12" db="EMBL/GenBank/DDBJ databases">
        <title>Enteriobacteria Tanzani isolates_8377-8380.</title>
        <authorList>
            <person name="Subbiah M."/>
            <person name="Call D."/>
        </authorList>
    </citation>
    <scope>NUCLEOTIDE SEQUENCE [LARGE SCALE GENOMIC DNA]</scope>
    <source>
        <strain evidence="1 4">8378wC7</strain>
    </source>
</reference>
<dbReference type="EMBL" id="WTRN01000003">
    <property type="protein sequence ID" value="MWT83727.1"/>
    <property type="molecule type" value="Genomic_DNA"/>
</dbReference>
<organism evidence="2 3">
    <name type="scientific">Escherichia coli</name>
    <dbReference type="NCBI Taxonomy" id="562"/>
    <lineage>
        <taxon>Bacteria</taxon>
        <taxon>Pseudomonadati</taxon>
        <taxon>Pseudomonadota</taxon>
        <taxon>Gammaproteobacteria</taxon>
        <taxon>Enterobacterales</taxon>
        <taxon>Enterobacteriaceae</taxon>
        <taxon>Escherichia</taxon>
    </lineage>
</organism>
<accession>A0A2Y8JWS2</accession>